<feature type="domain" description="Splicing factor Cactin C-terminal" evidence="4">
    <location>
        <begin position="541"/>
        <end position="667"/>
    </location>
</feature>
<sequence length="667" mass="76808">MAKDKKAKHKKEKDKKRKRDDEDEAKQAEKARKLAKQLEKELRNGSDAEAEQRFVWGKRIEKQIQDGKGIDDLGPEAERRRREQRLVEIEKVRKRREEYAAMKVQMEEEKVIIDRERAVAEGRDAEAKEEEFHFENMKLKAQQRIREGRQQPVDPLAVNLFLMPEFDASVSAPHAIFIGLTLSEVEDVRDEIMTWQSLDYRNPERKDFWDALMVVADAELKEARKQDEVDRARLRGMREPDQDAREDTGVQAAVDIDVQIFLTGKSHKELVELEAGIEKELESGTAADPEFMSAVLKRLTLHKAKARLKEIHQGLLAKHAERIIATQDPSMDIRKAMGWHVDEAEPVAAADAAAEPEEDVQMEELEHEIEAAAAPEEPEEAEDELAGEMEEEENTGQWSPKPLEAEHAAGQEVVTEEEDLRLLDLQRAQVRYRAARQYAHAARQAAGRPDGAAFQDRAYQEMLRDTARGGAGTNPMMSYITDAAPQQGEATMRAGRHAEDVDEDTRRFQAQSARLMGDMKEAGDAPFGGEVELDSKVYWLNEKYKPRKPKYFNRVHTGYEWNKYNQTHYDQDNPPPKVVQGYKFNIFYPDLMDKETAPEYVLGKDPNADEHGSTCLLIFKAGPPYEDIAFKILNKEWEYSHKKGFKSTFERGILHLYFNFKRNRYRR</sequence>
<reference evidence="6 7" key="1">
    <citation type="submission" date="2023-10" db="EMBL/GenBank/DDBJ databases">
        <authorList>
            <person name="Maclean D."/>
            <person name="Macfadyen A."/>
        </authorList>
    </citation>
    <scope>NUCLEOTIDE SEQUENCE [LARGE SCALE GENOMIC DNA]</scope>
</reference>
<feature type="compositionally biased region" description="Acidic residues" evidence="3">
    <location>
        <begin position="376"/>
        <end position="394"/>
    </location>
</feature>
<evidence type="ECO:0000313" key="6">
    <source>
        <dbReference type="EMBL" id="CAK0785772.1"/>
    </source>
</evidence>
<organism evidence="6 7">
    <name type="scientific">Coccomyxa viridis</name>
    <dbReference type="NCBI Taxonomy" id="1274662"/>
    <lineage>
        <taxon>Eukaryota</taxon>
        <taxon>Viridiplantae</taxon>
        <taxon>Chlorophyta</taxon>
        <taxon>core chlorophytes</taxon>
        <taxon>Trebouxiophyceae</taxon>
        <taxon>Trebouxiophyceae incertae sedis</taxon>
        <taxon>Coccomyxaceae</taxon>
        <taxon>Coccomyxa</taxon>
    </lineage>
</organism>
<dbReference type="SMART" id="SM01050">
    <property type="entry name" value="CactinC_cactus"/>
    <property type="match status" value="1"/>
</dbReference>
<feature type="region of interest" description="Disordered" evidence="3">
    <location>
        <begin position="1"/>
        <end position="48"/>
    </location>
</feature>
<dbReference type="PANTHER" id="PTHR21737:SF4">
    <property type="entry name" value="SPLICING FACTOR CACTIN"/>
    <property type="match status" value="1"/>
</dbReference>
<feature type="domain" description="Splicing factor cactin central" evidence="5">
    <location>
        <begin position="115"/>
        <end position="312"/>
    </location>
</feature>
<proteinExistence type="inferred from homology"/>
<name>A0AAV1IHT4_9CHLO</name>
<evidence type="ECO:0000313" key="7">
    <source>
        <dbReference type="Proteomes" id="UP001314263"/>
    </source>
</evidence>
<keyword evidence="7" id="KW-1185">Reference proteome</keyword>
<feature type="compositionally biased region" description="Basic residues" evidence="3">
    <location>
        <begin position="1"/>
        <end position="18"/>
    </location>
</feature>
<accession>A0AAV1IHT4</accession>
<evidence type="ECO:0000259" key="4">
    <source>
        <dbReference type="Pfam" id="PF09732"/>
    </source>
</evidence>
<evidence type="ECO:0000256" key="3">
    <source>
        <dbReference type="SAM" id="MobiDB-lite"/>
    </source>
</evidence>
<feature type="region of interest" description="Disordered" evidence="3">
    <location>
        <begin position="370"/>
        <end position="415"/>
    </location>
</feature>
<dbReference type="InterPro" id="IPR019134">
    <property type="entry name" value="Cactin_C"/>
</dbReference>
<feature type="compositionally biased region" description="Basic and acidic residues" evidence="3">
    <location>
        <begin position="25"/>
        <end position="48"/>
    </location>
</feature>
<dbReference type="GO" id="GO:0005737">
    <property type="term" value="C:cytoplasm"/>
    <property type="evidence" value="ECO:0007669"/>
    <property type="project" value="TreeGrafter"/>
</dbReference>
<protein>
    <recommendedName>
        <fullName evidence="2">Splicing factor Cactin</fullName>
    </recommendedName>
</protein>
<dbReference type="GO" id="GO:0045292">
    <property type="term" value="P:mRNA cis splicing, via spliceosome"/>
    <property type="evidence" value="ECO:0007669"/>
    <property type="project" value="TreeGrafter"/>
</dbReference>
<dbReference type="Proteomes" id="UP001314263">
    <property type="component" value="Unassembled WGS sequence"/>
</dbReference>
<dbReference type="GO" id="GO:0005681">
    <property type="term" value="C:spliceosomal complex"/>
    <property type="evidence" value="ECO:0007669"/>
    <property type="project" value="TreeGrafter"/>
</dbReference>
<dbReference type="AlphaFoldDB" id="A0AAV1IHT4"/>
<comment type="caution">
    <text evidence="6">The sequence shown here is derived from an EMBL/GenBank/DDBJ whole genome shotgun (WGS) entry which is preliminary data.</text>
</comment>
<dbReference type="Pfam" id="PF10312">
    <property type="entry name" value="Cactin_mid"/>
    <property type="match status" value="1"/>
</dbReference>
<evidence type="ECO:0000259" key="5">
    <source>
        <dbReference type="Pfam" id="PF10312"/>
    </source>
</evidence>
<evidence type="ECO:0000256" key="2">
    <source>
        <dbReference type="ARBA" id="ARBA00034534"/>
    </source>
</evidence>
<dbReference type="PANTHER" id="PTHR21737">
    <property type="entry name" value="POLYGLUTAMINE BINDING PROTEIN 1/MARVEL MEMBRANE-ASSOCIATING DOMAIN CONTAINING 3"/>
    <property type="match status" value="1"/>
</dbReference>
<dbReference type="Pfam" id="PF09732">
    <property type="entry name" value="CactinC_cactus"/>
    <property type="match status" value="1"/>
</dbReference>
<gene>
    <name evidence="6" type="ORF">CVIRNUC_008983</name>
</gene>
<dbReference type="EMBL" id="CAUYUE010000013">
    <property type="protein sequence ID" value="CAK0785772.1"/>
    <property type="molecule type" value="Genomic_DNA"/>
</dbReference>
<evidence type="ECO:0000256" key="1">
    <source>
        <dbReference type="ARBA" id="ARBA00006895"/>
    </source>
</evidence>
<comment type="similarity">
    <text evidence="1">Belongs to the CACTIN family.</text>
</comment>
<dbReference type="InterPro" id="IPR018816">
    <property type="entry name" value="Cactin_central"/>
</dbReference>